<evidence type="ECO:0000313" key="1">
    <source>
        <dbReference type="EMBL" id="KON72829.1"/>
    </source>
</evidence>
<evidence type="ECO:0008006" key="3">
    <source>
        <dbReference type="Google" id="ProtNLM"/>
    </source>
</evidence>
<dbReference type="AlphaFoldDB" id="A0A0M0F5G8"/>
<gene>
    <name evidence="1" type="ORF">M768_19750</name>
</gene>
<sequence>MTTEDRPHPGDRVVLACGPAGSGKSTYARSLARHGYVLLSFDEEAWRRGHRDHPLPADVADEVHAALSARLIELVADGVPVVVDTSFWSRASRDRYRDLLAPLEVRPVVHHVRTPRDVVLARLARRRGTGPDDVLVPEDLATAYLDGFEEPTPQEGPLRVVDGGP</sequence>
<reference evidence="1 2" key="1">
    <citation type="journal article" date="2015" name="Sci. Rep.">
        <title>Functional and structural properties of a novel cellulosome-like multienzyme complex: efficient glycoside hydrolysis of water-insoluble 7-xylosyl-10-deacetylpaclitaxel.</title>
        <authorList>
            <person name="Dou T.Y."/>
            <person name="Luan H.W."/>
            <person name="Ge G.B."/>
            <person name="Dong M.M."/>
            <person name="Zou H.F."/>
            <person name="He Y.Q."/>
            <person name="Cui P."/>
            <person name="Wang J.Y."/>
            <person name="Hao D.C."/>
            <person name="Yang S.L."/>
            <person name="Yang L."/>
        </authorList>
    </citation>
    <scope>NUCLEOTIDE SEQUENCE [LARGE SCALE GENOMIC DNA]</scope>
    <source>
        <strain evidence="1 2">F16</strain>
    </source>
</reference>
<proteinExistence type="predicted"/>
<protein>
    <recommendedName>
        <fullName evidence="3">ATP-binding protein</fullName>
    </recommendedName>
</protein>
<dbReference type="Gene3D" id="3.40.50.300">
    <property type="entry name" value="P-loop containing nucleotide triphosphate hydrolases"/>
    <property type="match status" value="1"/>
</dbReference>
<name>A0A0M0F5G8_CELCE</name>
<dbReference type="Pfam" id="PF13671">
    <property type="entry name" value="AAA_33"/>
    <property type="match status" value="1"/>
</dbReference>
<comment type="caution">
    <text evidence="1">The sequence shown here is derived from an EMBL/GenBank/DDBJ whole genome shotgun (WGS) entry which is preliminary data.</text>
</comment>
<organism evidence="1 2">
    <name type="scientific">Cellulosimicrobium cellulans F16</name>
    <dbReference type="NCBI Taxonomy" id="1350482"/>
    <lineage>
        <taxon>Bacteria</taxon>
        <taxon>Bacillati</taxon>
        <taxon>Actinomycetota</taxon>
        <taxon>Actinomycetes</taxon>
        <taxon>Micrococcales</taxon>
        <taxon>Promicromonosporaceae</taxon>
        <taxon>Cellulosimicrobium</taxon>
    </lineage>
</organism>
<dbReference type="InterPro" id="IPR027417">
    <property type="entry name" value="P-loop_NTPase"/>
</dbReference>
<dbReference type="EMBL" id="ATNL01000010">
    <property type="protein sequence ID" value="KON72829.1"/>
    <property type="molecule type" value="Genomic_DNA"/>
</dbReference>
<evidence type="ECO:0000313" key="2">
    <source>
        <dbReference type="Proteomes" id="UP000037387"/>
    </source>
</evidence>
<dbReference type="RefSeq" id="WP_053370856.1">
    <property type="nucleotide sequence ID" value="NZ_KQ435291.1"/>
</dbReference>
<dbReference type="Proteomes" id="UP000037387">
    <property type="component" value="Unassembled WGS sequence"/>
</dbReference>
<dbReference type="PATRIC" id="fig|1350482.3.peg.2732"/>
<dbReference type="SUPFAM" id="SSF52540">
    <property type="entry name" value="P-loop containing nucleoside triphosphate hydrolases"/>
    <property type="match status" value="1"/>
</dbReference>
<accession>A0A0M0F5G8</accession>
<keyword evidence="2" id="KW-1185">Reference proteome</keyword>